<feature type="transmembrane region" description="Helical" evidence="1">
    <location>
        <begin position="574"/>
        <end position="596"/>
    </location>
</feature>
<feature type="transmembrane region" description="Helical" evidence="1">
    <location>
        <begin position="75"/>
        <end position="94"/>
    </location>
</feature>
<proteinExistence type="predicted"/>
<keyword evidence="1" id="KW-0472">Membrane</keyword>
<gene>
    <name evidence="2" type="ORF">ODALV1_LOCUS30800</name>
</gene>
<feature type="transmembrane region" description="Helical" evidence="1">
    <location>
        <begin position="489"/>
        <end position="506"/>
    </location>
</feature>
<feature type="transmembrane region" description="Helical" evidence="1">
    <location>
        <begin position="603"/>
        <end position="628"/>
    </location>
</feature>
<evidence type="ECO:0000256" key="1">
    <source>
        <dbReference type="SAM" id="Phobius"/>
    </source>
</evidence>
<organism evidence="2 3">
    <name type="scientific">Orchesella dallaii</name>
    <dbReference type="NCBI Taxonomy" id="48710"/>
    <lineage>
        <taxon>Eukaryota</taxon>
        <taxon>Metazoa</taxon>
        <taxon>Ecdysozoa</taxon>
        <taxon>Arthropoda</taxon>
        <taxon>Hexapoda</taxon>
        <taxon>Collembola</taxon>
        <taxon>Entomobryomorpha</taxon>
        <taxon>Entomobryoidea</taxon>
        <taxon>Orchesellidae</taxon>
        <taxon>Orchesellinae</taxon>
        <taxon>Orchesella</taxon>
    </lineage>
</organism>
<evidence type="ECO:0000313" key="2">
    <source>
        <dbReference type="EMBL" id="CAL8146388.1"/>
    </source>
</evidence>
<protein>
    <submittedName>
        <fullName evidence="2">Uncharacterized protein</fullName>
    </submittedName>
</protein>
<dbReference type="EMBL" id="CAXLJM020000164">
    <property type="protein sequence ID" value="CAL8146388.1"/>
    <property type="molecule type" value="Genomic_DNA"/>
</dbReference>
<comment type="caution">
    <text evidence="2">The sequence shown here is derived from an EMBL/GenBank/DDBJ whole genome shotgun (WGS) entry which is preliminary data.</text>
</comment>
<dbReference type="Proteomes" id="UP001642540">
    <property type="component" value="Unassembled WGS sequence"/>
</dbReference>
<evidence type="ECO:0000313" key="3">
    <source>
        <dbReference type="Proteomes" id="UP001642540"/>
    </source>
</evidence>
<accession>A0ABP1S7Q8</accession>
<feature type="transmembrane region" description="Helical" evidence="1">
    <location>
        <begin position="230"/>
        <end position="252"/>
    </location>
</feature>
<keyword evidence="1" id="KW-1133">Transmembrane helix</keyword>
<feature type="transmembrane region" description="Helical" evidence="1">
    <location>
        <begin position="202"/>
        <end position="224"/>
    </location>
</feature>
<sequence>MNGRHSAKIVVGLSVPGVATLHSFLATCDRNALEIVLGFNGFLQFDAIFKEDLSRRAEAKKTNIMTILNRNFAKVVLVSSFALQFMMPNSIFWLTPCTPALLGYQILEECNPNTNDSPFVMILNIVIKFLVFLTNNLIWIVGFSTAPLILSGGMILSSCATDAYLDVFSLQAGKEKNINNYSKMYRFIQVLSLLMDEILKDVLLTLIGDAIVLSSFSLVAMVRLERTMANVMWLGVVGVLLINSICVFTILLGGMVGVHDKSEHGLQDVRNFARHQRCLGQKDRKWLTKFCRSCAPIKVKLGYCNFLEKQTPLMCISSAIDLTSIKFRWDAKSQKLKLLNTKEQNRVNIKYRFHKLLTYILVVQTVLGFKNVVNGSHSTKIVVGLSVPGIATIHSFLETCDRNALEIVLGFNGFLQFDAIHKRGLSRRNEAKRINILTIFNLIFAELVLVSTVALQFMMPNSIFWLTPCTPALFGYQILEECNPNSTEAPSGLVWNIIIKFLIFLINQHHWIVGFSTAPLIISGGMILSSLALDAYLDVFSLQAGKEKHINNYRKMYRFIQVLSLLMDEILKDVLLTLIGDAIVLSSFSLVAIVRLERNMANLMWLGVVGLMLINSICVFTILLGGMVGLHDKSEQGLHDVRNFARHQRYLGQKDRKWLTKFCRSCAPIKVKLGYCNFLEKKTPLMCISLAIDLTVQLLLLAT</sequence>
<feature type="transmembrane region" description="Helical" evidence="1">
    <location>
        <begin position="513"/>
        <end position="533"/>
    </location>
</feature>
<name>A0ABP1S7Q8_9HEXA</name>
<keyword evidence="1" id="KW-0812">Transmembrane</keyword>
<reference evidence="2 3" key="1">
    <citation type="submission" date="2024-08" db="EMBL/GenBank/DDBJ databases">
        <authorList>
            <person name="Cucini C."/>
            <person name="Frati F."/>
        </authorList>
    </citation>
    <scope>NUCLEOTIDE SEQUENCE [LARGE SCALE GENOMIC DNA]</scope>
</reference>
<keyword evidence="3" id="KW-1185">Reference proteome</keyword>
<feature type="transmembrane region" description="Helical" evidence="1">
    <location>
        <begin position="436"/>
        <end position="458"/>
    </location>
</feature>
<feature type="transmembrane region" description="Helical" evidence="1">
    <location>
        <begin position="125"/>
        <end position="150"/>
    </location>
</feature>